<evidence type="ECO:0000313" key="5">
    <source>
        <dbReference type="EMBL" id="RNI23322.1"/>
    </source>
</evidence>
<dbReference type="AlphaFoldDB" id="A0A3M9MCN5"/>
<feature type="chain" id="PRO_5018204376" evidence="4">
    <location>
        <begin position="18"/>
        <end position="533"/>
    </location>
</feature>
<dbReference type="Gene3D" id="3.40.720.10">
    <property type="entry name" value="Alkaline Phosphatase, subunit A"/>
    <property type="match status" value="1"/>
</dbReference>
<accession>A0A3M9MCN5</accession>
<dbReference type="EMBL" id="RJJQ01000005">
    <property type="protein sequence ID" value="RNI23322.1"/>
    <property type="molecule type" value="Genomic_DNA"/>
</dbReference>
<organism evidence="5 6">
    <name type="scientific">Flexivirga caeni</name>
    <dbReference type="NCBI Taxonomy" id="2294115"/>
    <lineage>
        <taxon>Bacteria</taxon>
        <taxon>Bacillati</taxon>
        <taxon>Actinomycetota</taxon>
        <taxon>Actinomycetes</taxon>
        <taxon>Micrococcales</taxon>
        <taxon>Dermacoccaceae</taxon>
        <taxon>Flexivirga</taxon>
    </lineage>
</organism>
<keyword evidence="4" id="KW-0732">Signal</keyword>
<evidence type="ECO:0000256" key="4">
    <source>
        <dbReference type="SAM" id="SignalP"/>
    </source>
</evidence>
<reference evidence="5 6" key="1">
    <citation type="submission" date="2018-11" db="EMBL/GenBank/DDBJ databases">
        <title>Draft genome of Simplicispira Flexivirga sp. BO-16.</title>
        <authorList>
            <person name="Im W.T."/>
        </authorList>
    </citation>
    <scope>NUCLEOTIDE SEQUENCE [LARGE SCALE GENOMIC DNA]</scope>
    <source>
        <strain evidence="5 6">BO-16</strain>
    </source>
</reference>
<evidence type="ECO:0000256" key="2">
    <source>
        <dbReference type="ARBA" id="ARBA00023026"/>
    </source>
</evidence>
<name>A0A3M9MCN5_9MICO</name>
<dbReference type="Pfam" id="PF04185">
    <property type="entry name" value="Phosphoesterase"/>
    <property type="match status" value="1"/>
</dbReference>
<dbReference type="PANTHER" id="PTHR31956:SF1">
    <property type="entry name" value="NON-SPECIFIC PHOSPHOLIPASE C1"/>
    <property type="match status" value="1"/>
</dbReference>
<protein>
    <submittedName>
        <fullName evidence="5">Phospholipase</fullName>
    </submittedName>
</protein>
<feature type="region of interest" description="Disordered" evidence="3">
    <location>
        <begin position="13"/>
        <end position="33"/>
    </location>
</feature>
<sequence length="533" mass="58216">MLLAAGATVAAQTTAHAATPAHHHRPPHSRTTTPIKHVVVLFDENVSFDHYFGTYPHAANTDGTKFTAARHTPRANTEQSAGLIRSNPNLYKPFRLSPAEAVTCDQNHSYHPEQKAVDGGKNDKFVQNTSVDTCTGEYGAPGLAMGYFDGNTVTGLWNYAQHYAMSDNMYDSTYGPSTPGALNLIAGQTYGAYAVNSKTGARVNDSQVVSHPNAKGIGTKTTDTDPAFDDCSDNDHTSTNNLAAMTGTNIGDDLDAAHISWGWFQGGFAPTTPYKGKGTYAKCDAGHANVGGGRSVDYSPHHDPFQYYKATANPHHLAPRSLAEVGRDGRANHQYDLSWFNKALRHRDMPAVSFLKAPAYQDGHAGYSDPIDEQHFLVTEINAIEKSPEWKSTAIVVTYDDSDGWYDHRSSRVLTGAHDPALNEPMCKKVKEPAGRTGAQDDRCGPGPRLPFVVISPYSKVNYIGHAPLEQASIIKFIEQNWRLPELRNGSFDARAHSFASLLDFCRPEASRVLLRQNGSIASVTPPRHHRHH</sequence>
<dbReference type="InterPro" id="IPR017850">
    <property type="entry name" value="Alkaline_phosphatase_core_sf"/>
</dbReference>
<feature type="signal peptide" evidence="4">
    <location>
        <begin position="1"/>
        <end position="17"/>
    </location>
</feature>
<keyword evidence="2" id="KW-0843">Virulence</keyword>
<evidence type="ECO:0000256" key="3">
    <source>
        <dbReference type="SAM" id="MobiDB-lite"/>
    </source>
</evidence>
<dbReference type="GO" id="GO:0042578">
    <property type="term" value="F:phosphoric ester hydrolase activity"/>
    <property type="evidence" value="ECO:0007669"/>
    <property type="project" value="UniProtKB-ARBA"/>
</dbReference>
<comment type="caution">
    <text evidence="5">The sequence shown here is derived from an EMBL/GenBank/DDBJ whole genome shotgun (WGS) entry which is preliminary data.</text>
</comment>
<evidence type="ECO:0000256" key="1">
    <source>
        <dbReference type="ARBA" id="ARBA00022801"/>
    </source>
</evidence>
<dbReference type="InterPro" id="IPR007312">
    <property type="entry name" value="Phosphoesterase"/>
</dbReference>
<proteinExistence type="predicted"/>
<dbReference type="CDD" id="cd16013">
    <property type="entry name" value="AcpA"/>
    <property type="match status" value="1"/>
</dbReference>
<dbReference type="OrthoDB" id="4181857at2"/>
<evidence type="ECO:0000313" key="6">
    <source>
        <dbReference type="Proteomes" id="UP000271678"/>
    </source>
</evidence>
<dbReference type="Proteomes" id="UP000271678">
    <property type="component" value="Unassembled WGS sequence"/>
</dbReference>
<gene>
    <name evidence="5" type="ORF">EFY87_07670</name>
</gene>
<keyword evidence="6" id="KW-1185">Reference proteome</keyword>
<keyword evidence="1" id="KW-0378">Hydrolase</keyword>
<dbReference type="PANTHER" id="PTHR31956">
    <property type="entry name" value="NON-SPECIFIC PHOSPHOLIPASE C4-RELATED"/>
    <property type="match status" value="1"/>
</dbReference>